<keyword evidence="3" id="KW-1185">Reference proteome</keyword>
<comment type="caution">
    <text evidence="2">The sequence shown here is derived from an EMBL/GenBank/DDBJ whole genome shotgun (WGS) entry which is preliminary data.</text>
</comment>
<name>A0A250X460_9CHLO</name>
<evidence type="ECO:0000313" key="3">
    <source>
        <dbReference type="Proteomes" id="UP000232323"/>
    </source>
</evidence>
<reference evidence="2 3" key="1">
    <citation type="submission" date="2017-08" db="EMBL/GenBank/DDBJ databases">
        <title>Acidophilic green algal genome provides insights into adaptation to an acidic environment.</title>
        <authorList>
            <person name="Hirooka S."/>
            <person name="Hirose Y."/>
            <person name="Kanesaki Y."/>
            <person name="Higuchi S."/>
            <person name="Fujiwara T."/>
            <person name="Onuma R."/>
            <person name="Era A."/>
            <person name="Ohbayashi R."/>
            <person name="Uzuka A."/>
            <person name="Nozaki H."/>
            <person name="Yoshikawa H."/>
            <person name="Miyagishima S.Y."/>
        </authorList>
    </citation>
    <scope>NUCLEOTIDE SEQUENCE [LARGE SCALE GENOMIC DNA]</scope>
    <source>
        <strain evidence="2 3">NIES-2499</strain>
    </source>
</reference>
<proteinExistence type="predicted"/>
<keyword evidence="1" id="KW-0812">Transmembrane</keyword>
<dbReference type="AlphaFoldDB" id="A0A250X460"/>
<feature type="transmembrane region" description="Helical" evidence="1">
    <location>
        <begin position="12"/>
        <end position="32"/>
    </location>
</feature>
<evidence type="ECO:0000256" key="1">
    <source>
        <dbReference type="SAM" id="Phobius"/>
    </source>
</evidence>
<sequence length="197" mass="21406">MCCKIDSSVTILLYLFGLLCVTSYPISLSSLLSGEGCILDSNRILAPGRKCNFDGTLHFSGHGISSLQTVEISGNDDQSSTISLVPTETVLLAPSSTLTLRKVCIQRAIFNSTANLLSFRGIDIPNTSHAVVKIQDSTLLLPDCDDWAELHKMICLGKVQGSLQVNETFIKATWASSSNMHWDNVRLPLPPHVSSQE</sequence>
<gene>
    <name evidence="2" type="ORF">CEUSTIGMA_g5309.t1</name>
</gene>
<dbReference type="Proteomes" id="UP000232323">
    <property type="component" value="Unassembled WGS sequence"/>
</dbReference>
<accession>A0A250X460</accession>
<keyword evidence="1" id="KW-1133">Transmembrane helix</keyword>
<dbReference type="EMBL" id="BEGY01000028">
    <property type="protein sequence ID" value="GAX77867.1"/>
    <property type="molecule type" value="Genomic_DNA"/>
</dbReference>
<organism evidence="2 3">
    <name type="scientific">Chlamydomonas eustigma</name>
    <dbReference type="NCBI Taxonomy" id="1157962"/>
    <lineage>
        <taxon>Eukaryota</taxon>
        <taxon>Viridiplantae</taxon>
        <taxon>Chlorophyta</taxon>
        <taxon>core chlorophytes</taxon>
        <taxon>Chlorophyceae</taxon>
        <taxon>CS clade</taxon>
        <taxon>Chlamydomonadales</taxon>
        <taxon>Chlamydomonadaceae</taxon>
        <taxon>Chlamydomonas</taxon>
    </lineage>
</organism>
<protein>
    <submittedName>
        <fullName evidence="2">Uncharacterized protein</fullName>
    </submittedName>
</protein>
<evidence type="ECO:0000313" key="2">
    <source>
        <dbReference type="EMBL" id="GAX77867.1"/>
    </source>
</evidence>
<keyword evidence="1" id="KW-0472">Membrane</keyword>